<evidence type="ECO:0000313" key="4">
    <source>
        <dbReference type="Proteomes" id="UP001163821"/>
    </source>
</evidence>
<organism evidence="3 4">
    <name type="scientific">Gaoshiqia sediminis</name>
    <dbReference type="NCBI Taxonomy" id="2986998"/>
    <lineage>
        <taxon>Bacteria</taxon>
        <taxon>Pseudomonadati</taxon>
        <taxon>Bacteroidota</taxon>
        <taxon>Bacteroidia</taxon>
        <taxon>Marinilabiliales</taxon>
        <taxon>Prolixibacteraceae</taxon>
        <taxon>Gaoshiqia</taxon>
    </lineage>
</organism>
<gene>
    <name evidence="3" type="ORF">N2K84_17270</name>
</gene>
<dbReference type="EMBL" id="JAPAAF010000038">
    <property type="protein sequence ID" value="MCW0484492.1"/>
    <property type="molecule type" value="Genomic_DNA"/>
</dbReference>
<dbReference type="InterPro" id="IPR006860">
    <property type="entry name" value="FecR"/>
</dbReference>
<evidence type="ECO:0000313" key="3">
    <source>
        <dbReference type="EMBL" id="MCW0484492.1"/>
    </source>
</evidence>
<evidence type="ECO:0000259" key="2">
    <source>
        <dbReference type="Pfam" id="PF04773"/>
    </source>
</evidence>
<name>A0AA41YAP3_9BACT</name>
<keyword evidence="1" id="KW-0812">Transmembrane</keyword>
<proteinExistence type="predicted"/>
<protein>
    <submittedName>
        <fullName evidence="3">FecR family protein</fullName>
    </submittedName>
</protein>
<dbReference type="PANTHER" id="PTHR30273:SF2">
    <property type="entry name" value="PROTEIN FECR"/>
    <property type="match status" value="1"/>
</dbReference>
<dbReference type="Gene3D" id="2.60.120.1440">
    <property type="match status" value="1"/>
</dbReference>
<dbReference type="RefSeq" id="WP_282593085.1">
    <property type="nucleotide sequence ID" value="NZ_JAPAAF010000038.1"/>
</dbReference>
<keyword evidence="1" id="KW-1133">Transmembrane helix</keyword>
<comment type="caution">
    <text evidence="3">The sequence shown here is derived from an EMBL/GenBank/DDBJ whole genome shotgun (WGS) entry which is preliminary data.</text>
</comment>
<accession>A0AA41YAP3</accession>
<sequence>MSDKRNIEKRFKQLLVKFQSGDFTASELEELQQLVKNELAVSVIEEAMYSELEVQDFSEYPTFDKGELFQSIEHQLDVVLPGSASSGHKLQLFALLVRVAAVLILVFAVSGLTAYFINERHSVEKQLISSSEIVAPQGAMTQVILPDSSVVWLNAGSRLTYSTNFNLDNRLVHLEGEGYFQVAKNNELPFVVDAYGFLVEGGQTEFNVKAYRDEPTIEAILVEGKVWLNHRTETIASDVSLGRKYKATFYKQSDGAASSNRQPRLVISPNVDPKPLISWKNDQFIHQKSEVLDKLLIQRGNDLVILYDLHDKHLIRADQMIGIERLNLNLI</sequence>
<keyword evidence="1" id="KW-0472">Membrane</keyword>
<reference evidence="3" key="1">
    <citation type="submission" date="2022-10" db="EMBL/GenBank/DDBJ databases">
        <title>Gaoshiqiia sediminis gen. nov., sp. nov., isolated from coastal sediment.</title>
        <authorList>
            <person name="Yu W.X."/>
            <person name="Mu D.S."/>
            <person name="Du J.Z."/>
            <person name="Liang Y.Q."/>
        </authorList>
    </citation>
    <scope>NUCLEOTIDE SEQUENCE</scope>
    <source>
        <strain evidence="3">A06</strain>
    </source>
</reference>
<dbReference type="AlphaFoldDB" id="A0AA41YAP3"/>
<dbReference type="InterPro" id="IPR012373">
    <property type="entry name" value="Ferrdict_sens_TM"/>
</dbReference>
<dbReference type="Pfam" id="PF04773">
    <property type="entry name" value="FecR"/>
    <property type="match status" value="1"/>
</dbReference>
<feature type="transmembrane region" description="Helical" evidence="1">
    <location>
        <begin position="95"/>
        <end position="117"/>
    </location>
</feature>
<feature type="domain" description="FecR protein" evidence="2">
    <location>
        <begin position="133"/>
        <end position="226"/>
    </location>
</feature>
<dbReference type="Proteomes" id="UP001163821">
    <property type="component" value="Unassembled WGS sequence"/>
</dbReference>
<evidence type="ECO:0000256" key="1">
    <source>
        <dbReference type="SAM" id="Phobius"/>
    </source>
</evidence>
<keyword evidence="4" id="KW-1185">Reference proteome</keyword>
<dbReference type="PANTHER" id="PTHR30273">
    <property type="entry name" value="PERIPLASMIC SIGNAL SENSOR AND SIGMA FACTOR ACTIVATOR FECR-RELATED"/>
    <property type="match status" value="1"/>
</dbReference>
<dbReference type="GO" id="GO:0016989">
    <property type="term" value="F:sigma factor antagonist activity"/>
    <property type="evidence" value="ECO:0007669"/>
    <property type="project" value="TreeGrafter"/>
</dbReference>